<evidence type="ECO:0000313" key="2">
    <source>
        <dbReference type="EMBL" id="KQJ84893.1"/>
    </source>
</evidence>
<accession>A0A0Q3KXN1</accession>
<organism evidence="2">
    <name type="scientific">Brachypodium distachyon</name>
    <name type="common">Purple false brome</name>
    <name type="synonym">Trachynia distachya</name>
    <dbReference type="NCBI Taxonomy" id="15368"/>
    <lineage>
        <taxon>Eukaryota</taxon>
        <taxon>Viridiplantae</taxon>
        <taxon>Streptophyta</taxon>
        <taxon>Embryophyta</taxon>
        <taxon>Tracheophyta</taxon>
        <taxon>Spermatophyta</taxon>
        <taxon>Magnoliopsida</taxon>
        <taxon>Liliopsida</taxon>
        <taxon>Poales</taxon>
        <taxon>Poaceae</taxon>
        <taxon>BOP clade</taxon>
        <taxon>Pooideae</taxon>
        <taxon>Stipodae</taxon>
        <taxon>Brachypodieae</taxon>
        <taxon>Brachypodium</taxon>
    </lineage>
</organism>
<name>A0A0Q3KXN1_BRADI</name>
<dbReference type="EnsemblPlants" id="KQJ84893">
    <property type="protein sequence ID" value="KQJ84893"/>
    <property type="gene ID" value="BRADI_5g23542v3"/>
</dbReference>
<dbReference type="Gramene" id="KQJ84893">
    <property type="protein sequence ID" value="KQJ84893"/>
    <property type="gene ID" value="BRADI_5g23542v3"/>
</dbReference>
<feature type="compositionally biased region" description="Basic and acidic residues" evidence="1">
    <location>
        <begin position="40"/>
        <end position="54"/>
    </location>
</feature>
<proteinExistence type="predicted"/>
<evidence type="ECO:0000313" key="4">
    <source>
        <dbReference type="Proteomes" id="UP000008810"/>
    </source>
</evidence>
<protein>
    <submittedName>
        <fullName evidence="2 3">Uncharacterized protein</fullName>
    </submittedName>
</protein>
<dbReference type="InParanoid" id="A0A0Q3KXN1"/>
<evidence type="ECO:0000313" key="3">
    <source>
        <dbReference type="EnsemblPlants" id="KQJ84893"/>
    </source>
</evidence>
<gene>
    <name evidence="2" type="ORF">BRADI_5g23542v3</name>
</gene>
<dbReference type="AlphaFoldDB" id="A0A0Q3KXN1"/>
<keyword evidence="4" id="KW-1185">Reference proteome</keyword>
<evidence type="ECO:0000256" key="1">
    <source>
        <dbReference type="SAM" id="MobiDB-lite"/>
    </source>
</evidence>
<feature type="region of interest" description="Disordered" evidence="1">
    <location>
        <begin position="38"/>
        <end position="64"/>
    </location>
</feature>
<sequence>MVPNPHVIFSCLTLAPASEALHARSIGFRSWLASDFPAASREEKNDREMREISGRRSPGRHLPDRRRCRAPVLAIRERARSPPRSPPSGARVSPLLQEALLLCDIDFCSSMIRSPVGFCCCVEIECWVL</sequence>
<reference evidence="2" key="2">
    <citation type="submission" date="2017-06" db="EMBL/GenBank/DDBJ databases">
        <title>WGS assembly of Brachypodium distachyon.</title>
        <authorList>
            <consortium name="The International Brachypodium Initiative"/>
            <person name="Lucas S."/>
            <person name="Harmon-Smith M."/>
            <person name="Lail K."/>
            <person name="Tice H."/>
            <person name="Grimwood J."/>
            <person name="Bruce D."/>
            <person name="Barry K."/>
            <person name="Shu S."/>
            <person name="Lindquist E."/>
            <person name="Wang M."/>
            <person name="Pitluck S."/>
            <person name="Vogel J.P."/>
            <person name="Garvin D.F."/>
            <person name="Mockler T.C."/>
            <person name="Schmutz J."/>
            <person name="Rokhsar D."/>
            <person name="Bevan M.W."/>
        </authorList>
    </citation>
    <scope>NUCLEOTIDE SEQUENCE</scope>
    <source>
        <strain evidence="2">Bd21</strain>
    </source>
</reference>
<dbReference type="Proteomes" id="UP000008810">
    <property type="component" value="Chromosome 5"/>
</dbReference>
<dbReference type="EMBL" id="CM000884">
    <property type="protein sequence ID" value="KQJ84893.1"/>
    <property type="molecule type" value="Genomic_DNA"/>
</dbReference>
<reference evidence="2 3" key="1">
    <citation type="journal article" date="2010" name="Nature">
        <title>Genome sequencing and analysis of the model grass Brachypodium distachyon.</title>
        <authorList>
            <consortium name="International Brachypodium Initiative"/>
        </authorList>
    </citation>
    <scope>NUCLEOTIDE SEQUENCE [LARGE SCALE GENOMIC DNA]</scope>
    <source>
        <strain evidence="2 3">Bd21</strain>
    </source>
</reference>
<reference evidence="3" key="3">
    <citation type="submission" date="2018-08" db="UniProtKB">
        <authorList>
            <consortium name="EnsemblPlants"/>
        </authorList>
    </citation>
    <scope>IDENTIFICATION</scope>
    <source>
        <strain evidence="3">cv. Bd21</strain>
    </source>
</reference>